<reference evidence="1 2" key="1">
    <citation type="submission" date="2019-08" db="EMBL/GenBank/DDBJ databases">
        <title>Genome of Phaeodactylibacter luteus.</title>
        <authorList>
            <person name="Bowman J.P."/>
        </authorList>
    </citation>
    <scope>NUCLEOTIDE SEQUENCE [LARGE SCALE GENOMIC DNA]</scope>
    <source>
        <strain evidence="1 2">KCTC 42180</strain>
    </source>
</reference>
<dbReference type="RefSeq" id="WP_147169621.1">
    <property type="nucleotide sequence ID" value="NZ_VOOR01000092.1"/>
</dbReference>
<keyword evidence="2" id="KW-1185">Reference proteome</keyword>
<dbReference type="Proteomes" id="UP000321580">
    <property type="component" value="Unassembled WGS sequence"/>
</dbReference>
<comment type="caution">
    <text evidence="1">The sequence shown here is derived from an EMBL/GenBank/DDBJ whole genome shotgun (WGS) entry which is preliminary data.</text>
</comment>
<sequence length="111" mass="13194">MEEDRKVNMMDQAVNTNKLRKDIINVLTRIDDVKKLKLIFQQAEEIEEMNIVEDEQSLNVEDGIVEVREGVTIDQLLKEQNYKPINYQEFKSLTDEIEWEHSLEELLENLD</sequence>
<protein>
    <submittedName>
        <fullName evidence="1">Uncharacterized protein</fullName>
    </submittedName>
</protein>
<evidence type="ECO:0000313" key="1">
    <source>
        <dbReference type="EMBL" id="TXB59454.1"/>
    </source>
</evidence>
<evidence type="ECO:0000313" key="2">
    <source>
        <dbReference type="Proteomes" id="UP000321580"/>
    </source>
</evidence>
<dbReference type="EMBL" id="VOOR01000092">
    <property type="protein sequence ID" value="TXB59454.1"/>
    <property type="molecule type" value="Genomic_DNA"/>
</dbReference>
<name>A0A5C6RG07_9BACT</name>
<organism evidence="1 2">
    <name type="scientific">Phaeodactylibacter luteus</name>
    <dbReference type="NCBI Taxonomy" id="1564516"/>
    <lineage>
        <taxon>Bacteria</taxon>
        <taxon>Pseudomonadati</taxon>
        <taxon>Bacteroidota</taxon>
        <taxon>Saprospiria</taxon>
        <taxon>Saprospirales</taxon>
        <taxon>Haliscomenobacteraceae</taxon>
        <taxon>Phaeodactylibacter</taxon>
    </lineage>
</organism>
<dbReference type="AlphaFoldDB" id="A0A5C6RG07"/>
<proteinExistence type="predicted"/>
<accession>A0A5C6RG07</accession>
<gene>
    <name evidence="1" type="ORF">FRY97_21150</name>
</gene>
<dbReference type="OrthoDB" id="9841482at2"/>